<keyword evidence="1" id="KW-0677">Repeat</keyword>
<evidence type="ECO:0000259" key="2">
    <source>
        <dbReference type="Pfam" id="PF14432"/>
    </source>
</evidence>
<accession>A0A817AR56</accession>
<dbReference type="EMBL" id="CAJOBG010002218">
    <property type="protein sequence ID" value="CAF3991919.1"/>
    <property type="molecule type" value="Genomic_DNA"/>
</dbReference>
<dbReference type="GO" id="GO:0008270">
    <property type="term" value="F:zinc ion binding"/>
    <property type="evidence" value="ECO:0007669"/>
    <property type="project" value="InterPro"/>
</dbReference>
<dbReference type="GO" id="GO:0003723">
    <property type="term" value="F:RNA binding"/>
    <property type="evidence" value="ECO:0007669"/>
    <property type="project" value="InterPro"/>
</dbReference>
<comment type="caution">
    <text evidence="4">The sequence shown here is derived from an EMBL/GenBank/DDBJ whole genome shotgun (WGS) entry which is preliminary data.</text>
</comment>
<dbReference type="EMBL" id="CAJNRF010000630">
    <property type="protein sequence ID" value="CAF1971409.1"/>
    <property type="molecule type" value="Genomic_DNA"/>
</dbReference>
<dbReference type="Gene3D" id="1.25.40.10">
    <property type="entry name" value="Tetratricopeptide repeat domain"/>
    <property type="match status" value="5"/>
</dbReference>
<evidence type="ECO:0000313" key="6">
    <source>
        <dbReference type="EMBL" id="CAF4157751.1"/>
    </source>
</evidence>
<gene>
    <name evidence="5" type="ORF">OVN521_LOCUS14536</name>
    <name evidence="6" type="ORF">UXM345_LOCUS25505</name>
    <name evidence="3" type="ORF">WKI299_LOCUS3338</name>
    <name evidence="4" type="ORF">XDN619_LOCUS37007</name>
</gene>
<dbReference type="EMBL" id="CAJOBF010004925">
    <property type="protein sequence ID" value="CAF4157751.1"/>
    <property type="molecule type" value="Genomic_DNA"/>
</dbReference>
<dbReference type="FunFam" id="1.25.40.10:FF:000158">
    <property type="entry name" value="pentatricopeptide repeat-containing protein At2g33680"/>
    <property type="match status" value="1"/>
</dbReference>
<evidence type="ECO:0000313" key="3">
    <source>
        <dbReference type="EMBL" id="CAF1971409.1"/>
    </source>
</evidence>
<dbReference type="Proteomes" id="UP000663842">
    <property type="component" value="Unassembled WGS sequence"/>
</dbReference>
<reference evidence="4" key="1">
    <citation type="submission" date="2021-02" db="EMBL/GenBank/DDBJ databases">
        <authorList>
            <person name="Nowell W R."/>
        </authorList>
    </citation>
    <scope>NUCLEOTIDE SEQUENCE</scope>
</reference>
<dbReference type="PANTHER" id="PTHR47926:SF382">
    <property type="entry name" value="PENTACOTRIPEPTIDE-REPEAT REGION OF PRORP DOMAIN-CONTAINING PROTEIN"/>
    <property type="match status" value="1"/>
</dbReference>
<dbReference type="Proteomes" id="UP000663856">
    <property type="component" value="Unassembled WGS sequence"/>
</dbReference>
<dbReference type="Pfam" id="PF14432">
    <property type="entry name" value="DYW_deaminase"/>
    <property type="match status" value="1"/>
</dbReference>
<dbReference type="Proteomes" id="UP000663866">
    <property type="component" value="Unassembled WGS sequence"/>
</dbReference>
<dbReference type="GO" id="GO:0048731">
    <property type="term" value="P:system development"/>
    <property type="evidence" value="ECO:0007669"/>
    <property type="project" value="UniProtKB-ARBA"/>
</dbReference>
<dbReference type="PANTHER" id="PTHR47926">
    <property type="entry name" value="PENTATRICOPEPTIDE REPEAT-CONTAINING PROTEIN"/>
    <property type="match status" value="1"/>
</dbReference>
<dbReference type="Pfam" id="PF01535">
    <property type="entry name" value="PPR"/>
    <property type="match status" value="12"/>
</dbReference>
<name>A0A817AR56_9BILA</name>
<evidence type="ECO:0000313" key="4">
    <source>
        <dbReference type="EMBL" id="CAF2269655.1"/>
    </source>
</evidence>
<sequence>MITRLLNHCLSFPKVVLKRSSNIKSYINLGTEIKLLNDKKQFEKALAIFDQHGINNILTLSNFTITQVLKACAHMGDLQRGKIIHNLIASETKNDIYISSTLIHMYVHCGDIASAQSVLDSTKTKTPSMYGIMMKGYIKNKQANKAIDLFNEIQNPNDVHMILLFNACAQLKTKEALDLVKKISKQIPKSFFLNPRLLTSLLDALMKCGDVAHAEALFYSLKEKVLPMYGAMMKGYVDNNLPEKAIDLFNGIQNPNDVHMIILFNACAQLKTKEALDLVKKISKQIPTSFFLNPRLLTSLLDALMKCGDVAHAESLFYSSKEKVLPTYGAMMKGYVENNLPEKAIDLFNEVENPDDVQMILLFNSCAQLKTKEALDLVKKISKQIPKSFYSNPHLLTSLLDALMKCGDVAHAESLFYNSREKVLSSYGAMMKGYVENNLPEKAIDLFNEAENADDVNMILLFNACAQLKTKKALDLVKKISKQIPKSFYSNPNLLTSLLDALMKCGDVAHAESLFYNSREKVLSSYGAMMKGYVENNLAEKTIELFNELKNPAGVNTVLLNQMKLGDIQSSIPIYLSAIKAVSQIGDYSKAQSIVKQIPDCLLIENQIPSALIDLWGKVGSVDEAKLIFDKIRQPNTIEYTTMVNSYGLNGMGMQAIALFHQIPRELLHEATYICALNACSHSGLVDEARRIFKNIEIKTMRIYSTMVDCLSRASAFEQAQELIDEYERNHSAESTMYTALLSGARNAKNVYLSQNIYDRMKKLFPEEKDPLISAAVLLANVYASSGEIDKASDIRLEIYKSGTKKKVGLTWITVDGQVYTFRAHDRSHPRSNEIYAEGEKISNEIIKYGHQYDSSWITRVLDEDETVESVLCGHSERLAIAWGFVANPNASKLQMVKNLRICGNCHRSTKLIAAIRQCEMIVRDANRIHHFYKNGQCSCNDYF</sequence>
<dbReference type="AlphaFoldDB" id="A0A817AR56"/>
<dbReference type="NCBIfam" id="TIGR00756">
    <property type="entry name" value="PPR"/>
    <property type="match status" value="3"/>
</dbReference>
<protein>
    <recommendedName>
        <fullName evidence="2">DYW domain-containing protein</fullName>
    </recommendedName>
</protein>
<evidence type="ECO:0000256" key="1">
    <source>
        <dbReference type="ARBA" id="ARBA00022737"/>
    </source>
</evidence>
<feature type="domain" description="DYW" evidence="2">
    <location>
        <begin position="850"/>
        <end position="944"/>
    </location>
</feature>
<dbReference type="InterPro" id="IPR046849">
    <property type="entry name" value="E2_motif"/>
</dbReference>
<dbReference type="InterPro" id="IPR046960">
    <property type="entry name" value="PPR_At4g14850-like_plant"/>
</dbReference>
<evidence type="ECO:0000313" key="7">
    <source>
        <dbReference type="Proteomes" id="UP000663866"/>
    </source>
</evidence>
<dbReference type="Pfam" id="PF20430">
    <property type="entry name" value="Eplus_motif"/>
    <property type="match status" value="1"/>
</dbReference>
<evidence type="ECO:0000313" key="8">
    <source>
        <dbReference type="Proteomes" id="UP000663887"/>
    </source>
</evidence>
<dbReference type="EMBL" id="CAJNRG010019172">
    <property type="protein sequence ID" value="CAF2269655.1"/>
    <property type="molecule type" value="Genomic_DNA"/>
</dbReference>
<dbReference type="InterPro" id="IPR002885">
    <property type="entry name" value="PPR_rpt"/>
</dbReference>
<dbReference type="InterPro" id="IPR032867">
    <property type="entry name" value="DYW_dom"/>
</dbReference>
<keyword evidence="7" id="KW-1185">Reference proteome</keyword>
<evidence type="ECO:0000313" key="5">
    <source>
        <dbReference type="EMBL" id="CAF3991919.1"/>
    </source>
</evidence>
<proteinExistence type="predicted"/>
<organism evidence="4 8">
    <name type="scientific">Rotaria magnacalcarata</name>
    <dbReference type="NCBI Taxonomy" id="392030"/>
    <lineage>
        <taxon>Eukaryota</taxon>
        <taxon>Metazoa</taxon>
        <taxon>Spiralia</taxon>
        <taxon>Gnathifera</taxon>
        <taxon>Rotifera</taxon>
        <taxon>Eurotatoria</taxon>
        <taxon>Bdelloidea</taxon>
        <taxon>Philodinida</taxon>
        <taxon>Philodinidae</taxon>
        <taxon>Rotaria</taxon>
    </lineage>
</organism>
<dbReference type="GO" id="GO:0009451">
    <property type="term" value="P:RNA modification"/>
    <property type="evidence" value="ECO:0007669"/>
    <property type="project" value="InterPro"/>
</dbReference>
<dbReference type="Proteomes" id="UP000663887">
    <property type="component" value="Unassembled WGS sequence"/>
</dbReference>
<dbReference type="InterPro" id="IPR011990">
    <property type="entry name" value="TPR-like_helical_dom_sf"/>
</dbReference>